<dbReference type="RefSeq" id="XP_001730268.1">
    <property type="nucleotide sequence ID" value="XM_001730216.1"/>
</dbReference>
<dbReference type="AlphaFoldDB" id="A8Q4V6"/>
<comment type="caution">
    <text evidence="2">The sequence shown here is derived from an EMBL/GenBank/DDBJ whole genome shotgun (WGS) entry which is preliminary data.</text>
</comment>
<proteinExistence type="predicted"/>
<evidence type="ECO:0000313" key="3">
    <source>
        <dbReference type="Proteomes" id="UP000008837"/>
    </source>
</evidence>
<accession>A8Q4V6</accession>
<dbReference type="OrthoDB" id="3361273at2759"/>
<evidence type="ECO:0000313" key="2">
    <source>
        <dbReference type="EMBL" id="EDP43054.1"/>
    </source>
</evidence>
<gene>
    <name evidence="2" type="ORF">MGL_2650</name>
</gene>
<dbReference type="Proteomes" id="UP000008837">
    <property type="component" value="Unassembled WGS sequence"/>
</dbReference>
<reference evidence="2 3" key="1">
    <citation type="journal article" date="2007" name="Proc. Natl. Acad. Sci. U.S.A.">
        <title>Dandruff-associated Malassezia genomes reveal convergent and divergent virulence traits shared with plant and human fungal pathogens.</title>
        <authorList>
            <person name="Xu J."/>
            <person name="Saunders C.W."/>
            <person name="Hu P."/>
            <person name="Grant R.A."/>
            <person name="Boekhout T."/>
            <person name="Kuramae E.E."/>
            <person name="Kronstad J.W."/>
            <person name="Deangelis Y.M."/>
            <person name="Reeder N.L."/>
            <person name="Johnstone K.R."/>
            <person name="Leland M."/>
            <person name="Fieno A.M."/>
            <person name="Begley W.M."/>
            <person name="Sun Y."/>
            <person name="Lacey M.P."/>
            <person name="Chaudhary T."/>
            <person name="Keough T."/>
            <person name="Chu L."/>
            <person name="Sears R."/>
            <person name="Yuan B."/>
            <person name="Dawson T.L.Jr."/>
        </authorList>
    </citation>
    <scope>NUCLEOTIDE SEQUENCE [LARGE SCALE GENOMIC DNA]</scope>
    <source>
        <strain evidence="3">ATCC MYA-4612 / CBS 7966</strain>
    </source>
</reference>
<dbReference type="GeneID" id="5854573"/>
<dbReference type="KEGG" id="mgl:MGL_2650"/>
<keyword evidence="1" id="KW-0732">Signal</keyword>
<name>A8Q4V6_MALGO</name>
<sequence length="256" mass="27508">MLWLLLTIVWALANAVLGMGQHARMVKHHEKYSAQVSSDVVSSLKPTTTKKLGARSVPQSTLSPTSLFIPSLPGDESANDPTSVYYYGEGFISYTSVYALITGRPSKDGGLKTNYMYQGPTEIKIPHVMRTAVVGDKTLSGLFDVDCSVKTGKKSGWQCQYGYETSGATSSYSVVPTNTQPNTFITPIVGKLDQAQKQSADGISDVPSFSDGKVVHVHPSNRAQRLTSIFSTLPSSFTIPCVLFSAALVALCAMVL</sequence>
<dbReference type="VEuPathDB" id="FungiDB:MGL_2650"/>
<organism evidence="2 3">
    <name type="scientific">Malassezia globosa (strain ATCC MYA-4612 / CBS 7966)</name>
    <name type="common">Dandruff-associated fungus</name>
    <dbReference type="NCBI Taxonomy" id="425265"/>
    <lineage>
        <taxon>Eukaryota</taxon>
        <taxon>Fungi</taxon>
        <taxon>Dikarya</taxon>
        <taxon>Basidiomycota</taxon>
        <taxon>Ustilaginomycotina</taxon>
        <taxon>Malasseziomycetes</taxon>
        <taxon>Malasseziales</taxon>
        <taxon>Malasseziaceae</taxon>
        <taxon>Malassezia</taxon>
    </lineage>
</organism>
<feature type="signal peptide" evidence="1">
    <location>
        <begin position="1"/>
        <end position="18"/>
    </location>
</feature>
<dbReference type="EMBL" id="AAYY01000009">
    <property type="protein sequence ID" value="EDP43054.1"/>
    <property type="molecule type" value="Genomic_DNA"/>
</dbReference>
<protein>
    <submittedName>
        <fullName evidence="2">Uncharacterized protein</fullName>
    </submittedName>
</protein>
<dbReference type="InParanoid" id="A8Q4V6"/>
<evidence type="ECO:0000256" key="1">
    <source>
        <dbReference type="SAM" id="SignalP"/>
    </source>
</evidence>
<feature type="chain" id="PRO_5002727220" evidence="1">
    <location>
        <begin position="19"/>
        <end position="256"/>
    </location>
</feature>
<keyword evidence="3" id="KW-1185">Reference proteome</keyword>